<proteinExistence type="predicted"/>
<protein>
    <submittedName>
        <fullName evidence="2">Uncharacterized protein</fullName>
    </submittedName>
</protein>
<comment type="caution">
    <text evidence="2">The sequence shown here is derived from an EMBL/GenBank/DDBJ whole genome shotgun (WGS) entry which is preliminary data.</text>
</comment>
<feature type="chain" id="PRO_5045370204" evidence="1">
    <location>
        <begin position="20"/>
        <end position="88"/>
    </location>
</feature>
<organism evidence="2 3">
    <name type="scientific">Sphingomonas natans</name>
    <dbReference type="NCBI Taxonomy" id="3063330"/>
    <lineage>
        <taxon>Bacteria</taxon>
        <taxon>Pseudomonadati</taxon>
        <taxon>Pseudomonadota</taxon>
        <taxon>Alphaproteobacteria</taxon>
        <taxon>Sphingomonadales</taxon>
        <taxon>Sphingomonadaceae</taxon>
        <taxon>Sphingomonas</taxon>
    </lineage>
</organism>
<dbReference type="EMBL" id="JAUOTP010000008">
    <property type="protein sequence ID" value="MDO6415889.1"/>
    <property type="molecule type" value="Genomic_DNA"/>
</dbReference>
<evidence type="ECO:0000313" key="2">
    <source>
        <dbReference type="EMBL" id="MDO6415889.1"/>
    </source>
</evidence>
<dbReference type="RefSeq" id="WP_303544558.1">
    <property type="nucleotide sequence ID" value="NZ_JAUOTP010000008.1"/>
</dbReference>
<sequence>MIKFALPLLAVAIAAPAVAQTQVAPLAFERDGIRYEANVMTADNGVTRITGKELDSGRTFDLKLINGKVVGRYDRTDVRYDAPSARIN</sequence>
<name>A0ABT8YE14_9SPHN</name>
<gene>
    <name evidence="2" type="ORF">Q4F19_15975</name>
</gene>
<keyword evidence="1" id="KW-0732">Signal</keyword>
<accession>A0ABT8YE14</accession>
<keyword evidence="3" id="KW-1185">Reference proteome</keyword>
<evidence type="ECO:0000313" key="3">
    <source>
        <dbReference type="Proteomes" id="UP001169764"/>
    </source>
</evidence>
<feature type="signal peptide" evidence="1">
    <location>
        <begin position="1"/>
        <end position="19"/>
    </location>
</feature>
<reference evidence="2" key="1">
    <citation type="submission" date="2023-07" db="EMBL/GenBank/DDBJ databases">
        <authorList>
            <person name="Kim M."/>
        </authorList>
    </citation>
    <scope>NUCLEOTIDE SEQUENCE</scope>
    <source>
        <strain evidence="2">BIUV-7</strain>
    </source>
</reference>
<dbReference type="Proteomes" id="UP001169764">
    <property type="component" value="Unassembled WGS sequence"/>
</dbReference>
<evidence type="ECO:0000256" key="1">
    <source>
        <dbReference type="SAM" id="SignalP"/>
    </source>
</evidence>